<keyword evidence="2" id="KW-1185">Reference proteome</keyword>
<evidence type="ECO:0000313" key="1">
    <source>
        <dbReference type="EMBL" id="KAJ9129321.1"/>
    </source>
</evidence>
<evidence type="ECO:0000313" key="2">
    <source>
        <dbReference type="Proteomes" id="UP001174691"/>
    </source>
</evidence>
<protein>
    <submittedName>
        <fullName evidence="1">Uncharacterized protein</fullName>
    </submittedName>
</protein>
<dbReference type="EMBL" id="JANBVN010000374">
    <property type="protein sequence ID" value="KAJ9129321.1"/>
    <property type="molecule type" value="Genomic_DNA"/>
</dbReference>
<organism evidence="1 2">
    <name type="scientific">Coniochaeta hoffmannii</name>
    <dbReference type="NCBI Taxonomy" id="91930"/>
    <lineage>
        <taxon>Eukaryota</taxon>
        <taxon>Fungi</taxon>
        <taxon>Dikarya</taxon>
        <taxon>Ascomycota</taxon>
        <taxon>Pezizomycotina</taxon>
        <taxon>Sordariomycetes</taxon>
        <taxon>Sordariomycetidae</taxon>
        <taxon>Coniochaetales</taxon>
        <taxon>Coniochaetaceae</taxon>
        <taxon>Coniochaeta</taxon>
    </lineage>
</organism>
<dbReference type="Proteomes" id="UP001174691">
    <property type="component" value="Unassembled WGS sequence"/>
</dbReference>
<gene>
    <name evidence="1" type="ORF">NKR19_g10414</name>
</gene>
<sequence>MVLPWGSLECVGVADTLKATGLTLIQNKPPKCYTIDRQTREILSWAEGYEDGGSFVSKREFPVMLSRPAAARGSGAKFGPRP</sequence>
<reference evidence="1" key="1">
    <citation type="submission" date="2022-07" db="EMBL/GenBank/DDBJ databases">
        <title>Fungi with potential for degradation of polypropylene.</title>
        <authorList>
            <person name="Gostincar C."/>
        </authorList>
    </citation>
    <scope>NUCLEOTIDE SEQUENCE</scope>
    <source>
        <strain evidence="1">EXF-13287</strain>
    </source>
</reference>
<comment type="caution">
    <text evidence="1">The sequence shown here is derived from an EMBL/GenBank/DDBJ whole genome shotgun (WGS) entry which is preliminary data.</text>
</comment>
<proteinExistence type="predicted"/>
<name>A0AA38R5H4_9PEZI</name>
<accession>A0AA38R5H4</accession>
<dbReference type="AlphaFoldDB" id="A0AA38R5H4"/>